<dbReference type="RefSeq" id="WP_103870870.1">
    <property type="nucleotide sequence ID" value="NZ_FNUY01000001.1"/>
</dbReference>
<name>A0A1H5T2V8_9HYPH</name>
<organism evidence="1 2">
    <name type="scientific">Bosea lathyri</name>
    <dbReference type="NCBI Taxonomy" id="1036778"/>
    <lineage>
        <taxon>Bacteria</taxon>
        <taxon>Pseudomonadati</taxon>
        <taxon>Pseudomonadota</taxon>
        <taxon>Alphaproteobacteria</taxon>
        <taxon>Hyphomicrobiales</taxon>
        <taxon>Boseaceae</taxon>
        <taxon>Bosea</taxon>
    </lineage>
</organism>
<dbReference type="InterPro" id="IPR023393">
    <property type="entry name" value="START-like_dom_sf"/>
</dbReference>
<dbReference type="OrthoDB" id="880456at2"/>
<dbReference type="SUPFAM" id="SSF55961">
    <property type="entry name" value="Bet v1-like"/>
    <property type="match status" value="1"/>
</dbReference>
<proteinExistence type="predicted"/>
<keyword evidence="2" id="KW-1185">Reference proteome</keyword>
<dbReference type="Proteomes" id="UP000236743">
    <property type="component" value="Unassembled WGS sequence"/>
</dbReference>
<sequence length="133" mass="14692">MSIRPARHISIGIDRPADEVYAFLAEPRNFPSWAEGLGHGFVHVEGMTWQAQTPMGPMRVLFSEPNRHGVLDHAVIPDDGPAMHNPMRVIRNDTGSEVVFTLFQREDMSDDDTALDAAMVARDLAALKALLEG</sequence>
<protein>
    <recommendedName>
        <fullName evidence="3">Polyketide cyclase / dehydrase and lipid transport</fullName>
    </recommendedName>
</protein>
<dbReference type="Gene3D" id="3.30.530.20">
    <property type="match status" value="1"/>
</dbReference>
<evidence type="ECO:0000313" key="1">
    <source>
        <dbReference type="EMBL" id="SEF57130.1"/>
    </source>
</evidence>
<dbReference type="EMBL" id="FNUY01000001">
    <property type="protein sequence ID" value="SEF57130.1"/>
    <property type="molecule type" value="Genomic_DNA"/>
</dbReference>
<accession>A0A1H5T2V8</accession>
<reference evidence="1 2" key="1">
    <citation type="submission" date="2016-10" db="EMBL/GenBank/DDBJ databases">
        <authorList>
            <person name="de Groot N.N."/>
        </authorList>
    </citation>
    <scope>NUCLEOTIDE SEQUENCE [LARGE SCALE GENOMIC DNA]</scope>
    <source>
        <strain evidence="1 2">DSM 26656</strain>
    </source>
</reference>
<dbReference type="AlphaFoldDB" id="A0A1H5T2V8"/>
<evidence type="ECO:0008006" key="3">
    <source>
        <dbReference type="Google" id="ProtNLM"/>
    </source>
</evidence>
<gene>
    <name evidence="1" type="ORF">SAMN04488115_101504</name>
</gene>
<evidence type="ECO:0000313" key="2">
    <source>
        <dbReference type="Proteomes" id="UP000236743"/>
    </source>
</evidence>